<dbReference type="Gene3D" id="1.10.10.60">
    <property type="entry name" value="Homeodomain-like"/>
    <property type="match status" value="2"/>
</dbReference>
<dbReference type="PROSITE" id="PS00041">
    <property type="entry name" value="HTH_ARAC_FAMILY_1"/>
    <property type="match status" value="1"/>
</dbReference>
<keyword evidence="3" id="KW-0963">Cytoplasm</keyword>
<evidence type="ECO:0000259" key="12">
    <source>
        <dbReference type="PROSITE" id="PS50110"/>
    </source>
</evidence>
<dbReference type="InterPro" id="IPR051552">
    <property type="entry name" value="HptR"/>
</dbReference>
<evidence type="ECO:0000256" key="2">
    <source>
        <dbReference type="ARBA" id="ARBA00018672"/>
    </source>
</evidence>
<dbReference type="GO" id="GO:0003700">
    <property type="term" value="F:DNA-binding transcription factor activity"/>
    <property type="evidence" value="ECO:0007669"/>
    <property type="project" value="InterPro"/>
</dbReference>
<dbReference type="Gene3D" id="3.40.50.2300">
    <property type="match status" value="1"/>
</dbReference>
<evidence type="ECO:0000259" key="11">
    <source>
        <dbReference type="PROSITE" id="PS01124"/>
    </source>
</evidence>
<dbReference type="SMART" id="SM00448">
    <property type="entry name" value="REC"/>
    <property type="match status" value="1"/>
</dbReference>
<evidence type="ECO:0000256" key="5">
    <source>
        <dbReference type="ARBA" id="ARBA00023012"/>
    </source>
</evidence>
<protein>
    <recommendedName>
        <fullName evidence="2">Stage 0 sporulation protein A homolog</fullName>
    </recommendedName>
</protein>
<evidence type="ECO:0000313" key="14">
    <source>
        <dbReference type="Proteomes" id="UP000004968"/>
    </source>
</evidence>
<dbReference type="AlphaFoldDB" id="D3AD11"/>
<evidence type="ECO:0000256" key="6">
    <source>
        <dbReference type="ARBA" id="ARBA00023015"/>
    </source>
</evidence>
<evidence type="ECO:0000256" key="4">
    <source>
        <dbReference type="ARBA" id="ARBA00022553"/>
    </source>
</evidence>
<feature type="modified residue" description="4-aspartylphosphate" evidence="10">
    <location>
        <position position="74"/>
    </location>
</feature>
<dbReference type="InterPro" id="IPR009057">
    <property type="entry name" value="Homeodomain-like_sf"/>
</dbReference>
<dbReference type="HOGENOM" id="CLU_000445_5_0_9"/>
<keyword evidence="8" id="KW-0804">Transcription</keyword>
<dbReference type="PROSITE" id="PS50110">
    <property type="entry name" value="RESPONSE_REGULATORY"/>
    <property type="match status" value="1"/>
</dbReference>
<organism evidence="13 14">
    <name type="scientific">Hungatella hathewayi DSM 13479</name>
    <dbReference type="NCBI Taxonomy" id="566550"/>
    <lineage>
        <taxon>Bacteria</taxon>
        <taxon>Bacillati</taxon>
        <taxon>Bacillota</taxon>
        <taxon>Clostridia</taxon>
        <taxon>Lachnospirales</taxon>
        <taxon>Lachnospiraceae</taxon>
        <taxon>Hungatella</taxon>
    </lineage>
</organism>
<dbReference type="PROSITE" id="PS01124">
    <property type="entry name" value="HTH_ARAC_FAMILY_2"/>
    <property type="match status" value="1"/>
</dbReference>
<dbReference type="Proteomes" id="UP000004968">
    <property type="component" value="Unassembled WGS sequence"/>
</dbReference>
<name>D3AD11_9FIRM</name>
<dbReference type="Pfam" id="PF00072">
    <property type="entry name" value="Response_reg"/>
    <property type="match status" value="1"/>
</dbReference>
<keyword evidence="4 10" id="KW-0597">Phosphoprotein</keyword>
<evidence type="ECO:0000256" key="10">
    <source>
        <dbReference type="PROSITE-ProRule" id="PRU00169"/>
    </source>
</evidence>
<dbReference type="InterPro" id="IPR018062">
    <property type="entry name" value="HTH_AraC-typ_CS"/>
</dbReference>
<dbReference type="GO" id="GO:0005737">
    <property type="term" value="C:cytoplasm"/>
    <property type="evidence" value="ECO:0007669"/>
    <property type="project" value="UniProtKB-SubCell"/>
</dbReference>
<dbReference type="EMBL" id="ACIO01000104">
    <property type="protein sequence ID" value="EFD00277.1"/>
    <property type="molecule type" value="Genomic_DNA"/>
</dbReference>
<evidence type="ECO:0000256" key="1">
    <source>
        <dbReference type="ARBA" id="ARBA00004496"/>
    </source>
</evidence>
<dbReference type="CDD" id="cd17536">
    <property type="entry name" value="REC_YesN-like"/>
    <property type="match status" value="1"/>
</dbReference>
<dbReference type="SMART" id="SM00342">
    <property type="entry name" value="HTH_ARAC"/>
    <property type="match status" value="1"/>
</dbReference>
<evidence type="ECO:0000313" key="13">
    <source>
        <dbReference type="EMBL" id="EFD00277.1"/>
    </source>
</evidence>
<evidence type="ECO:0000256" key="3">
    <source>
        <dbReference type="ARBA" id="ARBA00022490"/>
    </source>
</evidence>
<dbReference type="InterPro" id="IPR018060">
    <property type="entry name" value="HTH_AraC"/>
</dbReference>
<comment type="function">
    <text evidence="9">May play the central regulatory role in sporulation. It may be an element of the effector pathway responsible for the activation of sporulation genes in response to nutritional stress. Spo0A may act in concert with spo0H (a sigma factor) to control the expression of some genes that are critical to the sporulation process.</text>
</comment>
<gene>
    <name evidence="13" type="ORF">CLOSTHATH_01489</name>
</gene>
<dbReference type="PRINTS" id="PR00032">
    <property type="entry name" value="HTHARAC"/>
</dbReference>
<accession>D3AD11</accession>
<dbReference type="GO" id="GO:0000160">
    <property type="term" value="P:phosphorelay signal transduction system"/>
    <property type="evidence" value="ECO:0007669"/>
    <property type="project" value="UniProtKB-KW"/>
</dbReference>
<keyword evidence="6" id="KW-0805">Transcription regulation</keyword>
<comment type="caution">
    <text evidence="13">The sequence shown here is derived from an EMBL/GenBank/DDBJ whole genome shotgun (WGS) entry which is preliminary data.</text>
</comment>
<sequence length="524" mass="61371">MAVQYNGMCDSLSGKGGTCMYTLIIVDDDELIRKGLEKVIQWEKMGFSVLGTFKGAMDALEYLKNHTADVILTDIRMPQMTGLELIDEAKKIRKDIKSVIISGYGEFELAKKALLLKVEDYLLKPLGEEEIEAAFFKLKKNLDSERSVTDGDSRQKIGREYELMKLLEKHVRMDSLFEKNNRGKKYYEMILIRIRAKEGGDRTGEQMEACEAMIRQVFSDCLSNDVQGLFAILVPPEQLNGILMHLKREFPKYTGILYQILIGREVYSEAEVVSSYWSAVDLGRDEEKSGVIHYERERNIYKKEWDIIQELKNRMVDNFENGRFQEIDQQIREINSVLEHYESKDMYYFYCNIVMKMLKYFELENNGAVYLFAHRYYADVEQQYPTTEQLKKNFSQDIDTIRKSLWENSDSMRNLIVAKAKTMIEKEYGNENLSLALVANQLNISYGYLSTIFTKAEGRSFKTYLVEVRMEKARVLLLSRNYRIYEIAEMVGYKNPRYFTDAFKKYYNYSPADYIARFRGNEEK</sequence>
<keyword evidence="7" id="KW-0238">DNA-binding</keyword>
<dbReference type="Pfam" id="PF12833">
    <property type="entry name" value="HTH_18"/>
    <property type="match status" value="1"/>
</dbReference>
<feature type="domain" description="HTH araC/xylS-type" evidence="11">
    <location>
        <begin position="418"/>
        <end position="517"/>
    </location>
</feature>
<keyword evidence="5" id="KW-0902">Two-component regulatory system</keyword>
<dbReference type="SUPFAM" id="SSF46689">
    <property type="entry name" value="Homeodomain-like"/>
    <property type="match status" value="1"/>
</dbReference>
<dbReference type="InterPro" id="IPR020449">
    <property type="entry name" value="Tscrpt_reg_AraC-type_HTH"/>
</dbReference>
<evidence type="ECO:0000256" key="9">
    <source>
        <dbReference type="ARBA" id="ARBA00024867"/>
    </source>
</evidence>
<dbReference type="InterPro" id="IPR011006">
    <property type="entry name" value="CheY-like_superfamily"/>
</dbReference>
<dbReference type="PANTHER" id="PTHR42713:SF3">
    <property type="entry name" value="TRANSCRIPTIONAL REGULATORY PROTEIN HPTR"/>
    <property type="match status" value="1"/>
</dbReference>
<reference evidence="13 14" key="1">
    <citation type="submission" date="2010-01" db="EMBL/GenBank/DDBJ databases">
        <authorList>
            <person name="Weinstock G."/>
            <person name="Sodergren E."/>
            <person name="Clifton S."/>
            <person name="Fulton L."/>
            <person name="Fulton B."/>
            <person name="Courtney L."/>
            <person name="Fronick C."/>
            <person name="Harrison M."/>
            <person name="Strong C."/>
            <person name="Farmer C."/>
            <person name="Delahaunty K."/>
            <person name="Markovic C."/>
            <person name="Hall O."/>
            <person name="Minx P."/>
            <person name="Tomlinson C."/>
            <person name="Mitreva M."/>
            <person name="Nelson J."/>
            <person name="Hou S."/>
            <person name="Wollam A."/>
            <person name="Pepin K.H."/>
            <person name="Johnson M."/>
            <person name="Bhonagiri V."/>
            <person name="Nash W.E."/>
            <person name="Warren W."/>
            <person name="Chinwalla A."/>
            <person name="Mardis E.R."/>
            <person name="Wilson R.K."/>
        </authorList>
    </citation>
    <scope>NUCLEOTIDE SEQUENCE [LARGE SCALE GENOMIC DNA]</scope>
    <source>
        <strain evidence="13 14">DSM 13479</strain>
    </source>
</reference>
<dbReference type="InterPro" id="IPR001789">
    <property type="entry name" value="Sig_transdc_resp-reg_receiver"/>
</dbReference>
<comment type="subcellular location">
    <subcellularLocation>
        <location evidence="1">Cytoplasm</location>
    </subcellularLocation>
</comment>
<evidence type="ECO:0000256" key="7">
    <source>
        <dbReference type="ARBA" id="ARBA00023125"/>
    </source>
</evidence>
<dbReference type="GO" id="GO:0043565">
    <property type="term" value="F:sequence-specific DNA binding"/>
    <property type="evidence" value="ECO:0007669"/>
    <property type="project" value="InterPro"/>
</dbReference>
<proteinExistence type="predicted"/>
<dbReference type="SUPFAM" id="SSF52172">
    <property type="entry name" value="CheY-like"/>
    <property type="match status" value="1"/>
</dbReference>
<evidence type="ECO:0000256" key="8">
    <source>
        <dbReference type="ARBA" id="ARBA00023163"/>
    </source>
</evidence>
<feature type="domain" description="Response regulatory" evidence="12">
    <location>
        <begin position="22"/>
        <end position="139"/>
    </location>
</feature>
<dbReference type="PANTHER" id="PTHR42713">
    <property type="entry name" value="HISTIDINE KINASE-RELATED"/>
    <property type="match status" value="1"/>
</dbReference>